<sequence>MNTKKDRKFKINKYVRIDSQSIFEAKQRIAVEKYGDIFEDQIFFELELALNDELADELNKEYNERFNLGRVLN</sequence>
<gene>
    <name evidence="1" type="ORF">UF10_01335</name>
</gene>
<reference evidence="1" key="1">
    <citation type="thesis" date="2015" institute="Rutgers" country="The State University of New Jersey, 14 College Farm Rd., New Brunswick, NJ, USA">
        <title>Ammonia toxicity in bacteria and its implications for treatment of and resource recovery from highly nitrogenous organic wastes.</title>
        <authorList>
            <person name="Luther A.K."/>
        </authorList>
    </citation>
    <scope>NUCLEOTIDE SEQUENCE</scope>
    <source>
        <strain evidence="1">RT-10B</strain>
    </source>
</reference>
<comment type="caution">
    <text evidence="1">The sequence shown here is derived from an EMBL/GenBank/DDBJ whole genome shotgun (WGS) entry which is preliminary data.</text>
</comment>
<dbReference type="EMBL" id="JYGE01000002">
    <property type="protein sequence ID" value="PSJ32076.1"/>
    <property type="molecule type" value="Genomic_DNA"/>
</dbReference>
<dbReference type="Proteomes" id="UP000241434">
    <property type="component" value="Unassembled WGS sequence"/>
</dbReference>
<organism evidence="1 2">
    <name type="scientific">Peptostreptococcus russellii</name>
    <dbReference type="NCBI Taxonomy" id="215200"/>
    <lineage>
        <taxon>Bacteria</taxon>
        <taxon>Bacillati</taxon>
        <taxon>Bacillota</taxon>
        <taxon>Clostridia</taxon>
        <taxon>Peptostreptococcales</taxon>
        <taxon>Peptostreptococcaceae</taxon>
        <taxon>Peptostreptococcus</taxon>
    </lineage>
</organism>
<dbReference type="RefSeq" id="WP_106776059.1">
    <property type="nucleotide sequence ID" value="NZ_JBGGGQ010000002.1"/>
</dbReference>
<dbReference type="OrthoDB" id="1753078at2"/>
<evidence type="ECO:0000313" key="2">
    <source>
        <dbReference type="Proteomes" id="UP000241434"/>
    </source>
</evidence>
<proteinExistence type="predicted"/>
<name>A0A2P7Q290_9FIRM</name>
<protein>
    <submittedName>
        <fullName evidence="1">Uncharacterized protein</fullName>
    </submittedName>
</protein>
<keyword evidence="2" id="KW-1185">Reference proteome</keyword>
<accession>A0A2P7Q290</accession>
<dbReference type="AlphaFoldDB" id="A0A2P7Q290"/>
<evidence type="ECO:0000313" key="1">
    <source>
        <dbReference type="EMBL" id="PSJ32076.1"/>
    </source>
</evidence>